<dbReference type="Gene3D" id="3.40.50.300">
    <property type="entry name" value="P-loop containing nucleotide triphosphate hydrolases"/>
    <property type="match status" value="1"/>
</dbReference>
<keyword evidence="3 4" id="KW-0342">GTP-binding</keyword>
<feature type="binding site" evidence="4">
    <location>
        <begin position="62"/>
        <end position="65"/>
    </location>
    <ligand>
        <name>GTP</name>
        <dbReference type="ChEBI" id="CHEBI:37565"/>
    </ligand>
</feature>
<dbReference type="RefSeq" id="WP_184102732.1">
    <property type="nucleotide sequence ID" value="NZ_JACHHN010000009.1"/>
</dbReference>
<evidence type="ECO:0000256" key="4">
    <source>
        <dbReference type="HAMAP-Rule" id="MF_00636"/>
    </source>
</evidence>
<evidence type="ECO:0000256" key="1">
    <source>
        <dbReference type="ARBA" id="ARBA00022741"/>
    </source>
</evidence>
<reference evidence="7 8" key="1">
    <citation type="submission" date="2020-08" db="EMBL/GenBank/DDBJ databases">
        <title>Genomic Encyclopedia of Type Strains, Phase IV (KMG-IV): sequencing the most valuable type-strain genomes for metagenomic binning, comparative biology and taxonomic classification.</title>
        <authorList>
            <person name="Goeker M."/>
        </authorList>
    </citation>
    <scope>NUCLEOTIDE SEQUENCE [LARGE SCALE GENOMIC DNA]</scope>
    <source>
        <strain evidence="7 8">DSM 18233</strain>
    </source>
</reference>
<name>A0A840RLU4_9NEIS</name>
<evidence type="ECO:0000313" key="8">
    <source>
        <dbReference type="Proteomes" id="UP000543030"/>
    </source>
</evidence>
<dbReference type="GO" id="GO:0005525">
    <property type="term" value="F:GTP binding"/>
    <property type="evidence" value="ECO:0007669"/>
    <property type="project" value="UniProtKB-UniRule"/>
</dbReference>
<dbReference type="PANTHER" id="PTHR30448">
    <property type="entry name" value="RNASE ADAPTER PROTEIN RAPZ"/>
    <property type="match status" value="1"/>
</dbReference>
<sequence length="286" mass="32302">MAHKSQQVILLSGLSGAGKSVALRVLEDLGYFCIDNLPSPILPQTVALLDEDGYPKVAIAVDSRSAHNLAGFPDYLSAMLELKIDVRLLFLEATDEVLIKRFSETRRSHPMAGENLTVSEAIALERELLEYFLINAYRIDTSSLSANQLRASVRDFVGLDRARLTLVFESFGFKHGIPLDADFVFDARCLPNPHYDPELRPLTGKDAPVIDYLKRQESVGRYLTHLIGFLEHWIPEFDRDHRNYVTVAIGCTGGQHRSVFLVEQLAKHFGNQRQVLIRHREPHVKN</sequence>
<feature type="binding site" evidence="4">
    <location>
        <begin position="13"/>
        <end position="20"/>
    </location>
    <ligand>
        <name>ATP</name>
        <dbReference type="ChEBI" id="CHEBI:30616"/>
    </ligand>
</feature>
<dbReference type="SUPFAM" id="SSF52540">
    <property type="entry name" value="P-loop containing nucleoside triphosphate hydrolases"/>
    <property type="match status" value="1"/>
</dbReference>
<accession>A0A840RLU4</accession>
<dbReference type="HAMAP" id="MF_00636">
    <property type="entry name" value="RapZ_like"/>
    <property type="match status" value="1"/>
</dbReference>
<keyword evidence="1 4" id="KW-0547">Nucleotide-binding</keyword>
<dbReference type="Pfam" id="PF03668">
    <property type="entry name" value="RapZ-like_N"/>
    <property type="match status" value="1"/>
</dbReference>
<dbReference type="Pfam" id="PF22740">
    <property type="entry name" value="PapZ_C"/>
    <property type="match status" value="1"/>
</dbReference>
<evidence type="ECO:0000256" key="2">
    <source>
        <dbReference type="ARBA" id="ARBA00022840"/>
    </source>
</evidence>
<dbReference type="InterPro" id="IPR053930">
    <property type="entry name" value="RapZ-like_N"/>
</dbReference>
<protein>
    <submittedName>
        <fullName evidence="7">UPF0042 nucleotide-binding protein</fullName>
    </submittedName>
</protein>
<organism evidence="7 8">
    <name type="scientific">Silvimonas terrae</name>
    <dbReference type="NCBI Taxonomy" id="300266"/>
    <lineage>
        <taxon>Bacteria</taxon>
        <taxon>Pseudomonadati</taxon>
        <taxon>Pseudomonadota</taxon>
        <taxon>Betaproteobacteria</taxon>
        <taxon>Neisseriales</taxon>
        <taxon>Chitinibacteraceae</taxon>
        <taxon>Silvimonas</taxon>
    </lineage>
</organism>
<keyword evidence="2 4" id="KW-0067">ATP-binding</keyword>
<evidence type="ECO:0000313" key="7">
    <source>
        <dbReference type="EMBL" id="MBB5193081.1"/>
    </source>
</evidence>
<evidence type="ECO:0000259" key="6">
    <source>
        <dbReference type="Pfam" id="PF22740"/>
    </source>
</evidence>
<dbReference type="PANTHER" id="PTHR30448:SF0">
    <property type="entry name" value="RNASE ADAPTER PROTEIN RAPZ"/>
    <property type="match status" value="1"/>
</dbReference>
<dbReference type="EMBL" id="JACHHN010000009">
    <property type="protein sequence ID" value="MBB5193081.1"/>
    <property type="molecule type" value="Genomic_DNA"/>
</dbReference>
<evidence type="ECO:0000259" key="5">
    <source>
        <dbReference type="Pfam" id="PF03668"/>
    </source>
</evidence>
<proteinExistence type="inferred from homology"/>
<dbReference type="Proteomes" id="UP000543030">
    <property type="component" value="Unassembled WGS sequence"/>
</dbReference>
<feature type="domain" description="RapZ C-terminal" evidence="6">
    <location>
        <begin position="165"/>
        <end position="281"/>
    </location>
</feature>
<evidence type="ECO:0000256" key="3">
    <source>
        <dbReference type="ARBA" id="ARBA00023134"/>
    </source>
</evidence>
<dbReference type="PIRSF" id="PIRSF005052">
    <property type="entry name" value="P-loopkin"/>
    <property type="match status" value="1"/>
</dbReference>
<feature type="domain" description="RapZ-like N-terminal" evidence="5">
    <location>
        <begin position="7"/>
        <end position="157"/>
    </location>
</feature>
<comment type="caution">
    <text evidence="7">The sequence shown here is derived from an EMBL/GenBank/DDBJ whole genome shotgun (WGS) entry which is preliminary data.</text>
</comment>
<dbReference type="AlphaFoldDB" id="A0A840RLU4"/>
<dbReference type="InterPro" id="IPR053931">
    <property type="entry name" value="RapZ_C"/>
</dbReference>
<gene>
    <name evidence="7" type="ORF">HNQ50_003835</name>
</gene>
<dbReference type="InterPro" id="IPR027417">
    <property type="entry name" value="P-loop_NTPase"/>
</dbReference>
<dbReference type="InterPro" id="IPR005337">
    <property type="entry name" value="RapZ-like"/>
</dbReference>
<dbReference type="NCBIfam" id="NF003828">
    <property type="entry name" value="PRK05416.1"/>
    <property type="match status" value="1"/>
</dbReference>
<dbReference type="GO" id="GO:0005524">
    <property type="term" value="F:ATP binding"/>
    <property type="evidence" value="ECO:0007669"/>
    <property type="project" value="UniProtKB-UniRule"/>
</dbReference>
<keyword evidence="8" id="KW-1185">Reference proteome</keyword>